<dbReference type="InterPro" id="IPR000184">
    <property type="entry name" value="Bac_surfAg_D15"/>
</dbReference>
<evidence type="ECO:0000256" key="2">
    <source>
        <dbReference type="ARBA" id="ARBA00009820"/>
    </source>
</evidence>
<dbReference type="InterPro" id="IPR011659">
    <property type="entry name" value="WD40"/>
</dbReference>
<dbReference type="EMBL" id="DTMQ01000044">
    <property type="protein sequence ID" value="HGE99899.1"/>
    <property type="molecule type" value="Genomic_DNA"/>
</dbReference>
<dbReference type="Gene3D" id="2.40.160.50">
    <property type="entry name" value="membrane protein fhac: a member of the omp85/tpsb transporter family"/>
    <property type="match status" value="1"/>
</dbReference>
<organism evidence="5">
    <name type="scientific">candidate division WOR-3 bacterium</name>
    <dbReference type="NCBI Taxonomy" id="2052148"/>
    <lineage>
        <taxon>Bacteria</taxon>
        <taxon>Bacteria division WOR-3</taxon>
    </lineage>
</organism>
<comment type="similarity">
    <text evidence="2">Belongs to the TolB family.</text>
</comment>
<gene>
    <name evidence="5" type="ORF">ENX07_07535</name>
</gene>
<dbReference type="SUPFAM" id="SSF82171">
    <property type="entry name" value="DPP6 N-terminal domain-like"/>
    <property type="match status" value="1"/>
</dbReference>
<protein>
    <recommendedName>
        <fullName evidence="4">Bacterial surface antigen (D15) domain-containing protein</fullName>
    </recommendedName>
</protein>
<reference evidence="5" key="1">
    <citation type="journal article" date="2020" name="mSystems">
        <title>Genome- and Community-Level Interaction Insights into Carbon Utilization and Element Cycling Functions of Hydrothermarchaeota in Hydrothermal Sediment.</title>
        <authorList>
            <person name="Zhou Z."/>
            <person name="Liu Y."/>
            <person name="Xu W."/>
            <person name="Pan J."/>
            <person name="Luo Z.H."/>
            <person name="Li M."/>
        </authorList>
    </citation>
    <scope>NUCLEOTIDE SEQUENCE [LARGE SCALE GENOMIC DNA]</scope>
    <source>
        <strain evidence="5">SpSt-906</strain>
    </source>
</reference>
<evidence type="ECO:0000256" key="1">
    <source>
        <dbReference type="ARBA" id="ARBA00004370"/>
    </source>
</evidence>
<comment type="caution">
    <text evidence="5">The sequence shown here is derived from an EMBL/GenBank/DDBJ whole genome shotgun (WGS) entry which is preliminary data.</text>
</comment>
<proteinExistence type="inferred from homology"/>
<dbReference type="Pfam" id="PF01103">
    <property type="entry name" value="Omp85"/>
    <property type="match status" value="1"/>
</dbReference>
<evidence type="ECO:0000313" key="5">
    <source>
        <dbReference type="EMBL" id="HGE99899.1"/>
    </source>
</evidence>
<evidence type="ECO:0000259" key="4">
    <source>
        <dbReference type="Pfam" id="PF01103"/>
    </source>
</evidence>
<comment type="subcellular location">
    <subcellularLocation>
        <location evidence="1">Membrane</location>
    </subcellularLocation>
</comment>
<dbReference type="InterPro" id="IPR011042">
    <property type="entry name" value="6-blade_b-propeller_TolB-like"/>
</dbReference>
<sequence>MRRFLSMRSFLFFSLLFFLVSRSEFYFGKNKVQSKRLHFQMIESPDFVIYFPSSAKRLAFFAKRVCEEQCDFLKRSLNVKVKDKVPVILYSSFSDFSETNVVLDLIEEGVGGFSEFLKRRVVVPFDGSYRRFERVLRHEVSHIFLSEFFSKRKGFSLFEVSAGIPFFVSEGFCEWAASRFLGSDDFSEFFLRDYVVNNRFSFEELMRDRSFLSYRLGETFFGFVSERYGEEKVFEFLKGVKRNGFAESFKSCFGKKEKSFFEDFSEYLKVKYLPLYSLSLRESLFTSVLPEKNVLFPVIAPKGDKVLFLLNGDDPALCLVDLSAGRIKRKRVFKGLRVLRRVFAMSSFPEEEIAVFLSRNGERVLEILSSDFRLKRRFVVGLDDCFEPSFSPDGREIVFCGVKDGGSDLYRIEVESGRVTRLTFDSFDEFSPSFSPDGETIFFARSNGRRMAICALGVKGWRVEERAGGFSFVSDPICLSSGEVLFISEGRQIFMMRNGEFFRTNLFSGFFNLSIGEGDKVCFSYYKKGGYRIGLCNLEVIKEILEPVSYRPEEVSLVSEEEGESGRPIGFSLSADFISGGLSFTPGFFSGYCLLALSDILGDHRFYLMTDLSGVIDFSNFYLSYWYLKERIDYNLTVYQFTDGFETSDLIYLWRERLLSPLVSYPISREKRVETGIMLLSSNTWVYEKRGEEFSLLDSYSSREFPYFLSYVFDDTKAGVFGPRKGERGRVSGEVSFWGRNYLTTYLDLRSYLNLFSDYILALRFFGIGSFGREPDSFSLGGEVCRGYDYYEFHDSTGNFLAQTQIEFRFPLIEEIKFGFPPVSFKGIGGRVFLDGAFLLGLKWRKIFGAGFGITVFVPPFPIRLDFSYPLSETEEKRWHFSLFLGEEF</sequence>
<dbReference type="Gene3D" id="2.120.10.30">
    <property type="entry name" value="TolB, C-terminal domain"/>
    <property type="match status" value="1"/>
</dbReference>
<evidence type="ECO:0000256" key="3">
    <source>
        <dbReference type="ARBA" id="ARBA00023136"/>
    </source>
</evidence>
<dbReference type="PANTHER" id="PTHR36842">
    <property type="entry name" value="PROTEIN TOLB HOMOLOG"/>
    <property type="match status" value="1"/>
</dbReference>
<dbReference type="AlphaFoldDB" id="A0A7C3Z3S8"/>
<dbReference type="PANTHER" id="PTHR36842:SF1">
    <property type="entry name" value="PROTEIN TOLB"/>
    <property type="match status" value="1"/>
</dbReference>
<dbReference type="GO" id="GO:0019867">
    <property type="term" value="C:outer membrane"/>
    <property type="evidence" value="ECO:0007669"/>
    <property type="project" value="InterPro"/>
</dbReference>
<dbReference type="Pfam" id="PF07676">
    <property type="entry name" value="PD40"/>
    <property type="match status" value="2"/>
</dbReference>
<keyword evidence="3" id="KW-0472">Membrane</keyword>
<accession>A0A7C3Z3S8</accession>
<name>A0A7C3Z3S8_UNCW3</name>
<feature type="domain" description="Bacterial surface antigen (D15)" evidence="4">
    <location>
        <begin position="696"/>
        <end position="889"/>
    </location>
</feature>